<dbReference type="InterPro" id="IPR004911">
    <property type="entry name" value="Interferon-induced_GILT"/>
</dbReference>
<evidence type="ECO:0000256" key="3">
    <source>
        <dbReference type="ARBA" id="ARBA00022525"/>
    </source>
</evidence>
<sequence>MGFFLLLFACLLPAFFCLQCTLPSDFWCDHPEVEHLCTGSSSYCDNYKLSNPTGRLSIKLAFESYCPDSQAFVVDRLYRQFINNPNVSSIVDFKAIPWGLATRLQDGSVACHHRERECVGNRHISCAFQYLPTFDQKNRFLYCFMNHLLYQGRITDGINDCFARVGLASASDFVLQCASGPQADQLQRIDELDTQKILNEPRFVPYLQFGEKSSLHMQYYQVMLAEKLVAMSSTLRIPSRTTEASSKCTTPPDFWCSSGAITNECFSENQCMTFLNGIYGQPVEITVIYDSSSPVSRDYVTNYISKNLLQQPNIKNKVRIKLRSAALSLAEDRACAGRNGTNCHDYAIQECIANKVANKQEISKLLHCLLDSHQTPGDMHLIWASKCHFMQENYNINLKEDVLNCASSLEWRVHWRRRLQMEASLTPEPKSADPWIILNGFSLKSVQSHAHILHRMICAWYRGPGHSRDLCGRCEYEPTHC</sequence>
<keyword evidence="3" id="KW-0964">Secreted</keyword>
<feature type="signal peptide" evidence="6">
    <location>
        <begin position="1"/>
        <end position="17"/>
    </location>
</feature>
<dbReference type="Proteomes" id="UP000298663">
    <property type="component" value="Unassembled WGS sequence"/>
</dbReference>
<gene>
    <name evidence="7" type="ORF">L596_020464</name>
</gene>
<dbReference type="Pfam" id="PF03227">
    <property type="entry name" value="GILT"/>
    <property type="match status" value="1"/>
</dbReference>
<organism evidence="7 8">
    <name type="scientific">Steinernema carpocapsae</name>
    <name type="common">Entomopathogenic nematode</name>
    <dbReference type="NCBI Taxonomy" id="34508"/>
    <lineage>
        <taxon>Eukaryota</taxon>
        <taxon>Metazoa</taxon>
        <taxon>Ecdysozoa</taxon>
        <taxon>Nematoda</taxon>
        <taxon>Chromadorea</taxon>
        <taxon>Rhabditida</taxon>
        <taxon>Tylenchina</taxon>
        <taxon>Panagrolaimomorpha</taxon>
        <taxon>Strongyloidoidea</taxon>
        <taxon>Steinernematidae</taxon>
        <taxon>Steinernema</taxon>
    </lineage>
</organism>
<feature type="chain" id="PRO_5020796667" description="Saposin A-type domain-containing protein" evidence="6">
    <location>
        <begin position="18"/>
        <end position="481"/>
    </location>
</feature>
<evidence type="ECO:0000256" key="2">
    <source>
        <dbReference type="ARBA" id="ARBA00005679"/>
    </source>
</evidence>
<comment type="subcellular location">
    <subcellularLocation>
        <location evidence="1">Secreted</location>
    </subcellularLocation>
</comment>
<evidence type="ECO:0000256" key="4">
    <source>
        <dbReference type="ARBA" id="ARBA00022729"/>
    </source>
</evidence>
<comment type="similarity">
    <text evidence="2">Belongs to the GILT family.</text>
</comment>
<evidence type="ECO:0000256" key="1">
    <source>
        <dbReference type="ARBA" id="ARBA00004613"/>
    </source>
</evidence>
<dbReference type="EMBL" id="AZBU02000006">
    <property type="protein sequence ID" value="TKR73114.1"/>
    <property type="molecule type" value="Genomic_DNA"/>
</dbReference>
<dbReference type="PANTHER" id="PTHR13234">
    <property type="entry name" value="GAMMA-INTERFERON INDUCIBLE LYSOSOMAL THIOL REDUCTASE GILT"/>
    <property type="match status" value="1"/>
</dbReference>
<reference evidence="7 8" key="2">
    <citation type="journal article" date="2019" name="G3 (Bethesda)">
        <title>Hybrid Assembly of the Genome of the Entomopathogenic Nematode Steinernema carpocapsae Identifies the X-Chromosome.</title>
        <authorList>
            <person name="Serra L."/>
            <person name="Macchietto M."/>
            <person name="Macias-Munoz A."/>
            <person name="McGill C.J."/>
            <person name="Rodriguez I.M."/>
            <person name="Rodriguez B."/>
            <person name="Murad R."/>
            <person name="Mortazavi A."/>
        </authorList>
    </citation>
    <scope>NUCLEOTIDE SEQUENCE [LARGE SCALE GENOMIC DNA]</scope>
    <source>
        <strain evidence="7 8">ALL</strain>
    </source>
</reference>
<reference evidence="7 8" key="1">
    <citation type="journal article" date="2015" name="Genome Biol.">
        <title>Comparative genomics of Steinernema reveals deeply conserved gene regulatory networks.</title>
        <authorList>
            <person name="Dillman A.R."/>
            <person name="Macchietto M."/>
            <person name="Porter C.F."/>
            <person name="Rogers A."/>
            <person name="Williams B."/>
            <person name="Antoshechkin I."/>
            <person name="Lee M.M."/>
            <person name="Goodwin Z."/>
            <person name="Lu X."/>
            <person name="Lewis E.E."/>
            <person name="Goodrich-Blair H."/>
            <person name="Stock S.P."/>
            <person name="Adams B.J."/>
            <person name="Sternberg P.W."/>
            <person name="Mortazavi A."/>
        </authorList>
    </citation>
    <scope>NUCLEOTIDE SEQUENCE [LARGE SCALE GENOMIC DNA]</scope>
    <source>
        <strain evidence="7 8">ALL</strain>
    </source>
</reference>
<evidence type="ECO:0000256" key="5">
    <source>
        <dbReference type="ARBA" id="ARBA00023180"/>
    </source>
</evidence>
<name>A0A4U5MTT5_STECR</name>
<protein>
    <recommendedName>
        <fullName evidence="9">Saposin A-type domain-containing protein</fullName>
    </recommendedName>
</protein>
<evidence type="ECO:0000313" key="7">
    <source>
        <dbReference type="EMBL" id="TKR73114.1"/>
    </source>
</evidence>
<evidence type="ECO:0000313" key="8">
    <source>
        <dbReference type="Proteomes" id="UP000298663"/>
    </source>
</evidence>
<keyword evidence="4 6" id="KW-0732">Signal</keyword>
<dbReference type="OrthoDB" id="958254at2759"/>
<dbReference type="GO" id="GO:0016671">
    <property type="term" value="F:oxidoreductase activity, acting on a sulfur group of donors, disulfide as acceptor"/>
    <property type="evidence" value="ECO:0007669"/>
    <property type="project" value="InterPro"/>
</dbReference>
<accession>A0A4U5MTT5</accession>
<comment type="caution">
    <text evidence="7">The sequence shown here is derived from an EMBL/GenBank/DDBJ whole genome shotgun (WGS) entry which is preliminary data.</text>
</comment>
<evidence type="ECO:0000256" key="6">
    <source>
        <dbReference type="SAM" id="SignalP"/>
    </source>
</evidence>
<dbReference type="PANTHER" id="PTHR13234:SF8">
    <property type="entry name" value="GAMMA-INTERFERON-INDUCIBLE LYSOSOMAL THIOL REDUCTASE"/>
    <property type="match status" value="1"/>
</dbReference>
<proteinExistence type="inferred from homology"/>
<keyword evidence="5" id="KW-0325">Glycoprotein</keyword>
<dbReference type="STRING" id="34508.A0A4U5MTT5"/>
<evidence type="ECO:0008006" key="9">
    <source>
        <dbReference type="Google" id="ProtNLM"/>
    </source>
</evidence>
<keyword evidence="8" id="KW-1185">Reference proteome</keyword>
<dbReference type="GO" id="GO:0005576">
    <property type="term" value="C:extracellular region"/>
    <property type="evidence" value="ECO:0007669"/>
    <property type="project" value="UniProtKB-SubCell"/>
</dbReference>
<dbReference type="AlphaFoldDB" id="A0A4U5MTT5"/>